<dbReference type="AlphaFoldDB" id="A0A9X1UYJ3"/>
<name>A0A9X1UYJ3_9FLAO</name>
<dbReference type="RefSeq" id="WP_240098691.1">
    <property type="nucleotide sequence ID" value="NZ_JAJSON010000020.1"/>
</dbReference>
<protein>
    <submittedName>
        <fullName evidence="1">Uncharacterized protein</fullName>
    </submittedName>
</protein>
<sequence>MRHLLLLIFVAIPYLGISQDDCSCCTPPHDQFDFWVGDWEVFNEKGEKIGENLVEKLEDNCILSENWEGKEGGSGKSFNYYDPADSTWNQLWLSNSGNILKLKGKAQTSKMILKSKPVKGEKGDYYNQITWTKNPDGSITQLWELYDLQGNLLNETFKGVYRKKEKDY</sequence>
<keyword evidence="2" id="KW-1185">Reference proteome</keyword>
<dbReference type="EMBL" id="JAJSON010000020">
    <property type="protein sequence ID" value="MCG9971959.1"/>
    <property type="molecule type" value="Genomic_DNA"/>
</dbReference>
<evidence type="ECO:0000313" key="1">
    <source>
        <dbReference type="EMBL" id="MCG9971959.1"/>
    </source>
</evidence>
<proteinExistence type="predicted"/>
<organism evidence="1 2">
    <name type="scientific">Christiangramia crocea</name>
    <dbReference type="NCBI Taxonomy" id="2904124"/>
    <lineage>
        <taxon>Bacteria</taxon>
        <taxon>Pseudomonadati</taxon>
        <taxon>Bacteroidota</taxon>
        <taxon>Flavobacteriia</taxon>
        <taxon>Flavobacteriales</taxon>
        <taxon>Flavobacteriaceae</taxon>
        <taxon>Christiangramia</taxon>
    </lineage>
</organism>
<accession>A0A9X1UYJ3</accession>
<evidence type="ECO:0000313" key="2">
    <source>
        <dbReference type="Proteomes" id="UP001139344"/>
    </source>
</evidence>
<reference evidence="1" key="1">
    <citation type="submission" date="2021-12" db="EMBL/GenBank/DDBJ databases">
        <title>Description of Gramella crocea sp. nov., a new bacterium isolated from activated sludge.</title>
        <authorList>
            <person name="Zhang X."/>
        </authorList>
    </citation>
    <scope>NUCLEOTIDE SEQUENCE</scope>
    <source>
        <strain evidence="1">YB25</strain>
    </source>
</reference>
<dbReference type="Proteomes" id="UP001139344">
    <property type="component" value="Unassembled WGS sequence"/>
</dbReference>
<comment type="caution">
    <text evidence="1">The sequence shown here is derived from an EMBL/GenBank/DDBJ whole genome shotgun (WGS) entry which is preliminary data.</text>
</comment>
<gene>
    <name evidence="1" type="ORF">LU635_09955</name>
</gene>